<dbReference type="CDD" id="cd01012">
    <property type="entry name" value="YcaC_related"/>
    <property type="match status" value="1"/>
</dbReference>
<gene>
    <name evidence="2" type="ORF">J2Z76_003036</name>
</gene>
<proteinExistence type="predicted"/>
<protein>
    <submittedName>
        <fullName evidence="2">Nicotinamidase-related amidase</fullName>
    </submittedName>
</protein>
<dbReference type="SUPFAM" id="SSF52499">
    <property type="entry name" value="Isochorismatase-like hydrolases"/>
    <property type="match status" value="1"/>
</dbReference>
<dbReference type="Proteomes" id="UP001519342">
    <property type="component" value="Unassembled WGS sequence"/>
</dbReference>
<dbReference type="InterPro" id="IPR000868">
    <property type="entry name" value="Isochorismatase-like_dom"/>
</dbReference>
<dbReference type="PANTHER" id="PTHR14119">
    <property type="entry name" value="HYDROLASE"/>
    <property type="match status" value="1"/>
</dbReference>
<dbReference type="EMBL" id="JAGGKS010000010">
    <property type="protein sequence ID" value="MBP1927163.1"/>
    <property type="molecule type" value="Genomic_DNA"/>
</dbReference>
<evidence type="ECO:0000313" key="3">
    <source>
        <dbReference type="Proteomes" id="UP001519342"/>
    </source>
</evidence>
<dbReference type="InterPro" id="IPR036380">
    <property type="entry name" value="Isochorismatase-like_sf"/>
</dbReference>
<accession>A0ABS4GHI3</accession>
<dbReference type="Gene3D" id="3.40.50.850">
    <property type="entry name" value="Isochorismatase-like"/>
    <property type="match status" value="1"/>
</dbReference>
<sequence>MEKYCLHREEAILLIIDIQEKLMPAINKGEKIISNNGILIETAKNMDIPILVTEQYPKGLGKTVEELDEKLESAVKFSKMVFSSCSNEVLDHIQSIKRKKVIITGAEAHVCVFQTVRDLLKQGYYVFVAEDAVGSRTRENYDNAIALMREMGAVITNTETIVFDLLKESGTPEFKTLMKLIK</sequence>
<dbReference type="Pfam" id="PF00857">
    <property type="entry name" value="Isochorismatase"/>
    <property type="match status" value="1"/>
</dbReference>
<evidence type="ECO:0000259" key="1">
    <source>
        <dbReference type="Pfam" id="PF00857"/>
    </source>
</evidence>
<name>A0ABS4GHI3_9FIRM</name>
<dbReference type="PANTHER" id="PTHR14119:SF3">
    <property type="entry name" value="ISOCHORISMATASE DOMAIN-CONTAINING PROTEIN 2"/>
    <property type="match status" value="1"/>
</dbReference>
<comment type="caution">
    <text evidence="2">The sequence shown here is derived from an EMBL/GenBank/DDBJ whole genome shotgun (WGS) entry which is preliminary data.</text>
</comment>
<dbReference type="InterPro" id="IPR050993">
    <property type="entry name" value="Isochorismatase_domain"/>
</dbReference>
<dbReference type="RefSeq" id="WP_209512876.1">
    <property type="nucleotide sequence ID" value="NZ_JAGGKS010000010.1"/>
</dbReference>
<keyword evidence="3" id="KW-1185">Reference proteome</keyword>
<feature type="domain" description="Isochorismatase-like" evidence="1">
    <location>
        <begin position="12"/>
        <end position="159"/>
    </location>
</feature>
<evidence type="ECO:0000313" key="2">
    <source>
        <dbReference type="EMBL" id="MBP1927163.1"/>
    </source>
</evidence>
<organism evidence="2 3">
    <name type="scientific">Sedimentibacter acidaminivorans</name>
    <dbReference type="NCBI Taxonomy" id="913099"/>
    <lineage>
        <taxon>Bacteria</taxon>
        <taxon>Bacillati</taxon>
        <taxon>Bacillota</taxon>
        <taxon>Tissierellia</taxon>
        <taxon>Sedimentibacter</taxon>
    </lineage>
</organism>
<reference evidence="2 3" key="1">
    <citation type="submission" date="2021-03" db="EMBL/GenBank/DDBJ databases">
        <title>Genomic Encyclopedia of Type Strains, Phase IV (KMG-IV): sequencing the most valuable type-strain genomes for metagenomic binning, comparative biology and taxonomic classification.</title>
        <authorList>
            <person name="Goeker M."/>
        </authorList>
    </citation>
    <scope>NUCLEOTIDE SEQUENCE [LARGE SCALE GENOMIC DNA]</scope>
    <source>
        <strain evidence="2 3">DSM 24004</strain>
    </source>
</reference>